<evidence type="ECO:0000256" key="1">
    <source>
        <dbReference type="SAM" id="MobiDB-lite"/>
    </source>
</evidence>
<dbReference type="Proteomes" id="UP001215598">
    <property type="component" value="Unassembled WGS sequence"/>
</dbReference>
<dbReference type="AlphaFoldDB" id="A0AAD7DGE3"/>
<keyword evidence="3" id="KW-1185">Reference proteome</keyword>
<reference evidence="2" key="1">
    <citation type="submission" date="2023-03" db="EMBL/GenBank/DDBJ databases">
        <title>Massive genome expansion in bonnet fungi (Mycena s.s.) driven by repeated elements and novel gene families across ecological guilds.</title>
        <authorList>
            <consortium name="Lawrence Berkeley National Laboratory"/>
            <person name="Harder C.B."/>
            <person name="Miyauchi S."/>
            <person name="Viragh M."/>
            <person name="Kuo A."/>
            <person name="Thoen E."/>
            <person name="Andreopoulos B."/>
            <person name="Lu D."/>
            <person name="Skrede I."/>
            <person name="Drula E."/>
            <person name="Henrissat B."/>
            <person name="Morin E."/>
            <person name="Kohler A."/>
            <person name="Barry K."/>
            <person name="LaButti K."/>
            <person name="Morin E."/>
            <person name="Salamov A."/>
            <person name="Lipzen A."/>
            <person name="Mereny Z."/>
            <person name="Hegedus B."/>
            <person name="Baldrian P."/>
            <person name="Stursova M."/>
            <person name="Weitz H."/>
            <person name="Taylor A."/>
            <person name="Grigoriev I.V."/>
            <person name="Nagy L.G."/>
            <person name="Martin F."/>
            <person name="Kauserud H."/>
        </authorList>
    </citation>
    <scope>NUCLEOTIDE SEQUENCE</scope>
    <source>
        <strain evidence="2">CBHHK182m</strain>
    </source>
</reference>
<proteinExistence type="predicted"/>
<feature type="compositionally biased region" description="Low complexity" evidence="1">
    <location>
        <begin position="113"/>
        <end position="123"/>
    </location>
</feature>
<evidence type="ECO:0000313" key="3">
    <source>
        <dbReference type="Proteomes" id="UP001215598"/>
    </source>
</evidence>
<protein>
    <submittedName>
        <fullName evidence="2">Uncharacterized protein</fullName>
    </submittedName>
</protein>
<evidence type="ECO:0000313" key="2">
    <source>
        <dbReference type="EMBL" id="KAJ7691074.1"/>
    </source>
</evidence>
<name>A0AAD7DGE3_9AGAR</name>
<gene>
    <name evidence="2" type="ORF">B0H16DRAFT_1752377</name>
</gene>
<feature type="region of interest" description="Disordered" evidence="1">
    <location>
        <begin position="94"/>
        <end position="134"/>
    </location>
</feature>
<dbReference type="EMBL" id="JARKIB010000818">
    <property type="protein sequence ID" value="KAJ7691074.1"/>
    <property type="molecule type" value="Genomic_DNA"/>
</dbReference>
<comment type="caution">
    <text evidence="2">The sequence shown here is derived from an EMBL/GenBank/DDBJ whole genome shotgun (WGS) entry which is preliminary data.</text>
</comment>
<accession>A0AAD7DGE3</accession>
<organism evidence="2 3">
    <name type="scientific">Mycena metata</name>
    <dbReference type="NCBI Taxonomy" id="1033252"/>
    <lineage>
        <taxon>Eukaryota</taxon>
        <taxon>Fungi</taxon>
        <taxon>Dikarya</taxon>
        <taxon>Basidiomycota</taxon>
        <taxon>Agaricomycotina</taxon>
        <taxon>Agaricomycetes</taxon>
        <taxon>Agaricomycetidae</taxon>
        <taxon>Agaricales</taxon>
        <taxon>Marasmiineae</taxon>
        <taxon>Mycenaceae</taxon>
        <taxon>Mycena</taxon>
    </lineage>
</organism>
<sequence length="134" mass="14897">MSFRSRQRAKFNEPANNRRLIDSAQSAINAPIPTFVDRVSQDNRRVYRAEIAIEPPSPVKRQNAARQALLDSQTRLAALEETFTFDRYSLDLGDSLDDGGGPNISHSDPKPVKPVVPSVSLSSFPRFNPYSIAP</sequence>